<accession>A0A0S4JQW6</accession>
<dbReference type="Proteomes" id="UP000051952">
    <property type="component" value="Unassembled WGS sequence"/>
</dbReference>
<sequence>MWRPKNIMERLFFWRRPKVRLESNAQRIGVTLKTSLATPSQTTYANNTSTPLRGGASSPSNPPPTLSVAMSAIVRRVSEGAAERTSTAFGTDEDAIRQVEHQLLLWKRRVSRAFRRHPAYLQQCFAVDMFSGRRLQGTTDLVPKRKASRKAVNERLAARAALGEDLRDRWRPREPNKAAKKHLDLASMSISKEKLQQAVSEADGGNVSSALESLPYKSMIEAATLRDQTVSRCAVDLTAAGRAHFNNVLLQTTLRYDGHYRTSLQEILSAVSRKSLRSACDTLHFQRTMIERLAEHSMFPLTKLSRALTAPQPPLVPYPDASGEYLHYYDSRGDDAARKRSSVVPIATPVPLWCSWHRHRVATRMRRRLTVSRLDALPMKVLKELEAKKLPTRTYWGSLRPLLNATVADWWLDEGAGTPVTELDRRMVAVALETLVGVDAHSTAPASQLLSAAAKGDGNAGEATKQEDEHHSELMLDFSKLFGDDADHSSVQQLLRQPKRPTTFAGQQTSYRNSRILPSNPFMCTDERTTKHTSVKALELSNPVIQSIDAFGIASLRNRAPTFALPDAGETPPSFLRMLGNESYAGALEKFVMPVLPLCVDASPTILSAPSPFRVASNGSIVAENKDGGDGKAVSGLSMLTTLSLAAEQLDYSKHEAIIAMHAREFTKQPQEVSAAEESGDGATLQVSLCSSEGAVAPPLVDQPFPQAPAGGTTPAALLHSGHYALLMSKLRTRFPHPLRDAHALQSTAMILERSAHVRFLEEEHQPLATTTAGGTSSVGGDSMLHDSVAQTTQHEIRQLSKKYQRRCAVRSFSSFADMKSEEDDGRSSCSGHAFLEALQFRSSLMQASRADAMDRTDAFESRFLEYRAAHINEVAATTA</sequence>
<feature type="compositionally biased region" description="Polar residues" evidence="1">
    <location>
        <begin position="41"/>
        <end position="51"/>
    </location>
</feature>
<organism evidence="2 3">
    <name type="scientific">Bodo saltans</name>
    <name type="common">Flagellated protozoan</name>
    <dbReference type="NCBI Taxonomy" id="75058"/>
    <lineage>
        <taxon>Eukaryota</taxon>
        <taxon>Discoba</taxon>
        <taxon>Euglenozoa</taxon>
        <taxon>Kinetoplastea</taxon>
        <taxon>Metakinetoplastina</taxon>
        <taxon>Eubodonida</taxon>
        <taxon>Bodonidae</taxon>
        <taxon>Bodo</taxon>
    </lineage>
</organism>
<evidence type="ECO:0000313" key="2">
    <source>
        <dbReference type="EMBL" id="CUG93150.1"/>
    </source>
</evidence>
<evidence type="ECO:0000313" key="3">
    <source>
        <dbReference type="Proteomes" id="UP000051952"/>
    </source>
</evidence>
<evidence type="ECO:0000256" key="1">
    <source>
        <dbReference type="SAM" id="MobiDB-lite"/>
    </source>
</evidence>
<keyword evidence="3" id="KW-1185">Reference proteome</keyword>
<feature type="region of interest" description="Disordered" evidence="1">
    <location>
        <begin position="41"/>
        <end position="66"/>
    </location>
</feature>
<proteinExistence type="predicted"/>
<reference evidence="3" key="1">
    <citation type="submission" date="2015-09" db="EMBL/GenBank/DDBJ databases">
        <authorList>
            <consortium name="Pathogen Informatics"/>
        </authorList>
    </citation>
    <scope>NUCLEOTIDE SEQUENCE [LARGE SCALE GENOMIC DNA]</scope>
    <source>
        <strain evidence="3">Lake Konstanz</strain>
    </source>
</reference>
<dbReference type="EMBL" id="CYKH01002124">
    <property type="protein sequence ID" value="CUG93150.1"/>
    <property type="molecule type" value="Genomic_DNA"/>
</dbReference>
<dbReference type="VEuPathDB" id="TriTrypDB:BSAL_41085"/>
<dbReference type="AlphaFoldDB" id="A0A0S4JQW6"/>
<protein>
    <submittedName>
        <fullName evidence="2">Uncharacterized protein</fullName>
    </submittedName>
</protein>
<name>A0A0S4JQW6_BODSA</name>
<gene>
    <name evidence="2" type="ORF">BSAL_41085</name>
</gene>